<keyword evidence="1" id="KW-0732">Signal</keyword>
<evidence type="ECO:0000256" key="1">
    <source>
        <dbReference type="SAM" id="SignalP"/>
    </source>
</evidence>
<proteinExistence type="predicted"/>
<evidence type="ECO:0000313" key="3">
    <source>
        <dbReference type="RefSeq" id="XP_028029043.1"/>
    </source>
</evidence>
<dbReference type="Proteomes" id="UP000504629">
    <property type="component" value="Unplaced"/>
</dbReference>
<dbReference type="GeneID" id="114242186"/>
<dbReference type="OrthoDB" id="7482056at2759"/>
<dbReference type="AlphaFoldDB" id="A0A6J2JIE0"/>
<dbReference type="RefSeq" id="XP_028029043.1">
    <property type="nucleotide sequence ID" value="XM_028173242.1"/>
</dbReference>
<protein>
    <submittedName>
        <fullName evidence="3">Uncharacterized protein LOC114242186</fullName>
    </submittedName>
</protein>
<organism evidence="2 3">
    <name type="scientific">Bombyx mandarina</name>
    <name type="common">Wild silk moth</name>
    <name type="synonym">Wild silkworm</name>
    <dbReference type="NCBI Taxonomy" id="7092"/>
    <lineage>
        <taxon>Eukaryota</taxon>
        <taxon>Metazoa</taxon>
        <taxon>Ecdysozoa</taxon>
        <taxon>Arthropoda</taxon>
        <taxon>Hexapoda</taxon>
        <taxon>Insecta</taxon>
        <taxon>Pterygota</taxon>
        <taxon>Neoptera</taxon>
        <taxon>Endopterygota</taxon>
        <taxon>Lepidoptera</taxon>
        <taxon>Glossata</taxon>
        <taxon>Ditrysia</taxon>
        <taxon>Bombycoidea</taxon>
        <taxon>Bombycidae</taxon>
        <taxon>Bombycinae</taxon>
        <taxon>Bombyx</taxon>
    </lineage>
</organism>
<sequence>MNAAIFVLVVTLSFSKSTVLDFGNEFPDINEIFIMTENERHIFDNIPNVFIRNTTVDLEKLNVTNFWEKLYQYQDKLKEKLPNILEEFELPNPKHFNETRRQVLKWDWYHTPEFKEGSIIITRLKTLDLMLQLIYMARHKLKQMEGSKYFQRTDTGYRIAFLYRKLRKIFRKMMDIYTIMVKNKEKWTHQDWHLQLHTKATKLHVDFLYLWWVLVRVDEKYSIRMGFRPTVPSWMKLTKP</sequence>
<reference evidence="3" key="1">
    <citation type="submission" date="2025-08" db="UniProtKB">
        <authorList>
            <consortium name="RefSeq"/>
        </authorList>
    </citation>
    <scope>IDENTIFICATION</scope>
    <source>
        <tissue evidence="3">Silk gland</tissue>
    </source>
</reference>
<dbReference type="KEGG" id="bman:114242186"/>
<gene>
    <name evidence="3" type="primary">LOC114242186</name>
</gene>
<name>A0A6J2JIE0_BOMMA</name>
<accession>A0A6J2JIE0</accession>
<feature type="signal peptide" evidence="1">
    <location>
        <begin position="1"/>
        <end position="17"/>
    </location>
</feature>
<feature type="chain" id="PRO_5027006961" evidence="1">
    <location>
        <begin position="18"/>
        <end position="240"/>
    </location>
</feature>
<evidence type="ECO:0000313" key="2">
    <source>
        <dbReference type="Proteomes" id="UP000504629"/>
    </source>
</evidence>
<keyword evidence="2" id="KW-1185">Reference proteome</keyword>